<accession>A0AAD3TDH2</accession>
<evidence type="ECO:0000256" key="1">
    <source>
        <dbReference type="SAM" id="MobiDB-lite"/>
    </source>
</evidence>
<dbReference type="EMBL" id="BSYO01000031">
    <property type="protein sequence ID" value="GMH26492.1"/>
    <property type="molecule type" value="Genomic_DNA"/>
</dbReference>
<dbReference type="Proteomes" id="UP001279734">
    <property type="component" value="Unassembled WGS sequence"/>
</dbReference>
<feature type="compositionally biased region" description="Basic residues" evidence="1">
    <location>
        <begin position="7"/>
        <end position="16"/>
    </location>
</feature>
<feature type="compositionally biased region" description="Basic residues" evidence="1">
    <location>
        <begin position="86"/>
        <end position="95"/>
    </location>
</feature>
<comment type="caution">
    <text evidence="2">The sequence shown here is derived from an EMBL/GenBank/DDBJ whole genome shotgun (WGS) entry which is preliminary data.</text>
</comment>
<feature type="region of interest" description="Disordered" evidence="1">
    <location>
        <begin position="1"/>
        <end position="20"/>
    </location>
</feature>
<protein>
    <submittedName>
        <fullName evidence="2">Uncharacterized protein</fullName>
    </submittedName>
</protein>
<evidence type="ECO:0000313" key="3">
    <source>
        <dbReference type="Proteomes" id="UP001279734"/>
    </source>
</evidence>
<evidence type="ECO:0000313" key="2">
    <source>
        <dbReference type="EMBL" id="GMH26492.1"/>
    </source>
</evidence>
<dbReference type="AlphaFoldDB" id="A0AAD3TDH2"/>
<proteinExistence type="predicted"/>
<reference evidence="2" key="1">
    <citation type="submission" date="2023-05" db="EMBL/GenBank/DDBJ databases">
        <title>Nepenthes gracilis genome sequencing.</title>
        <authorList>
            <person name="Fukushima K."/>
        </authorList>
    </citation>
    <scope>NUCLEOTIDE SEQUENCE</scope>
    <source>
        <strain evidence="2">SING2019-196</strain>
    </source>
</reference>
<name>A0AAD3TDH2_NEPGR</name>
<organism evidence="2 3">
    <name type="scientific">Nepenthes gracilis</name>
    <name type="common">Slender pitcher plant</name>
    <dbReference type="NCBI Taxonomy" id="150966"/>
    <lineage>
        <taxon>Eukaryota</taxon>
        <taxon>Viridiplantae</taxon>
        <taxon>Streptophyta</taxon>
        <taxon>Embryophyta</taxon>
        <taxon>Tracheophyta</taxon>
        <taxon>Spermatophyta</taxon>
        <taxon>Magnoliopsida</taxon>
        <taxon>eudicotyledons</taxon>
        <taxon>Gunneridae</taxon>
        <taxon>Pentapetalae</taxon>
        <taxon>Caryophyllales</taxon>
        <taxon>Nepenthaceae</taxon>
        <taxon>Nepenthes</taxon>
    </lineage>
</organism>
<gene>
    <name evidence="2" type="ORF">Nepgr_028335</name>
</gene>
<feature type="region of interest" description="Disordered" evidence="1">
    <location>
        <begin position="35"/>
        <end position="109"/>
    </location>
</feature>
<sequence length="109" mass="12652">MKALGRNPKHQQHPSQRRNWSTTSIFFIAILSRGTQKGAPKARKYPRHWPNGIQDSSINYKIGSSHHQKQRSNLHRIPPRGVTTGSRHREHHRLRGPQINWRSKLAEGD</sequence>
<feature type="compositionally biased region" description="Basic residues" evidence="1">
    <location>
        <begin position="64"/>
        <end position="78"/>
    </location>
</feature>
<keyword evidence="3" id="KW-1185">Reference proteome</keyword>